<dbReference type="InterPro" id="IPR013656">
    <property type="entry name" value="PAS_4"/>
</dbReference>
<dbReference type="SUPFAM" id="SSF55785">
    <property type="entry name" value="PYP-like sensor domain (PAS domain)"/>
    <property type="match status" value="1"/>
</dbReference>
<dbReference type="PROSITE" id="PS50885">
    <property type="entry name" value="HAMP"/>
    <property type="match status" value="1"/>
</dbReference>
<dbReference type="GO" id="GO:0005524">
    <property type="term" value="F:ATP binding"/>
    <property type="evidence" value="ECO:0007669"/>
    <property type="project" value="UniProtKB-KW"/>
</dbReference>
<evidence type="ECO:0000256" key="6">
    <source>
        <dbReference type="ARBA" id="ARBA00022679"/>
    </source>
</evidence>
<keyword evidence="12" id="KW-0812">Transmembrane</keyword>
<feature type="transmembrane region" description="Helical" evidence="12">
    <location>
        <begin position="304"/>
        <end position="325"/>
    </location>
</feature>
<keyword evidence="11 12" id="KW-0472">Membrane</keyword>
<dbReference type="EC" id="2.7.13.3" evidence="3"/>
<dbReference type="eggNOG" id="arCOG02343">
    <property type="taxonomic scope" value="Archaea"/>
</dbReference>
<dbReference type="eggNOG" id="arCOG02348">
    <property type="taxonomic scope" value="Archaea"/>
</dbReference>
<evidence type="ECO:0000313" key="17">
    <source>
        <dbReference type="Proteomes" id="UP000010824"/>
    </source>
</evidence>
<dbReference type="RefSeq" id="WP_015285188.1">
    <property type="nucleotide sequence ID" value="NC_019943.1"/>
</dbReference>
<dbReference type="InterPro" id="IPR035965">
    <property type="entry name" value="PAS-like_dom_sf"/>
</dbReference>
<dbReference type="EMBL" id="CP003167">
    <property type="protein sequence ID" value="AGB02225.1"/>
    <property type="molecule type" value="Genomic_DNA"/>
</dbReference>
<dbReference type="CDD" id="cd00130">
    <property type="entry name" value="PAS"/>
    <property type="match status" value="1"/>
</dbReference>
<comment type="subcellular location">
    <subcellularLocation>
        <location evidence="2">Cell membrane</location>
        <topology evidence="2">Multi-pass membrane protein</topology>
    </subcellularLocation>
</comment>
<dbReference type="InterPro" id="IPR003660">
    <property type="entry name" value="HAMP_dom"/>
</dbReference>
<dbReference type="GO" id="GO:0004673">
    <property type="term" value="F:protein histidine kinase activity"/>
    <property type="evidence" value="ECO:0007669"/>
    <property type="project" value="UniProtKB-EC"/>
</dbReference>
<evidence type="ECO:0000256" key="2">
    <source>
        <dbReference type="ARBA" id="ARBA00004651"/>
    </source>
</evidence>
<evidence type="ECO:0000256" key="7">
    <source>
        <dbReference type="ARBA" id="ARBA00022741"/>
    </source>
</evidence>
<keyword evidence="9" id="KW-0067">ATP-binding</keyword>
<keyword evidence="12" id="KW-1133">Transmembrane helix</keyword>
<dbReference type="CDD" id="cd06225">
    <property type="entry name" value="HAMP"/>
    <property type="match status" value="1"/>
</dbReference>
<dbReference type="InterPro" id="IPR003594">
    <property type="entry name" value="HATPase_dom"/>
</dbReference>
<evidence type="ECO:0000259" key="13">
    <source>
        <dbReference type="PROSITE" id="PS50109"/>
    </source>
</evidence>
<dbReference type="Pfam" id="PF08448">
    <property type="entry name" value="PAS_4"/>
    <property type="match status" value="1"/>
</dbReference>
<dbReference type="SUPFAM" id="SSF158472">
    <property type="entry name" value="HAMP domain-like"/>
    <property type="match status" value="1"/>
</dbReference>
<dbReference type="InterPro" id="IPR050398">
    <property type="entry name" value="HssS/ArlS-like"/>
</dbReference>
<dbReference type="eggNOG" id="arCOG06193">
    <property type="taxonomic scope" value="Archaea"/>
</dbReference>
<keyword evidence="10" id="KW-0902">Two-component regulatory system</keyword>
<dbReference type="Pfam" id="PF00672">
    <property type="entry name" value="HAMP"/>
    <property type="match status" value="1"/>
</dbReference>
<keyword evidence="5" id="KW-0597">Phosphoprotein</keyword>
<dbReference type="InterPro" id="IPR036890">
    <property type="entry name" value="HATPase_C_sf"/>
</dbReference>
<dbReference type="AlphaFoldDB" id="L0HE03"/>
<dbReference type="HOGENOM" id="CLU_020008_0_0_2"/>
<evidence type="ECO:0000256" key="8">
    <source>
        <dbReference type="ARBA" id="ARBA00022777"/>
    </source>
</evidence>
<evidence type="ECO:0000256" key="4">
    <source>
        <dbReference type="ARBA" id="ARBA00022475"/>
    </source>
</evidence>
<dbReference type="Gene3D" id="3.30.565.10">
    <property type="entry name" value="Histidine kinase-like ATPase, C-terminal domain"/>
    <property type="match status" value="1"/>
</dbReference>
<comment type="catalytic activity">
    <reaction evidence="1">
        <text>ATP + protein L-histidine = ADP + protein N-phospho-L-histidine.</text>
        <dbReference type="EC" id="2.7.13.3"/>
    </reaction>
</comment>
<keyword evidence="6" id="KW-0808">Transferase</keyword>
<dbReference type="GO" id="GO:0000160">
    <property type="term" value="P:phosphorelay signal transduction system"/>
    <property type="evidence" value="ECO:0007669"/>
    <property type="project" value="UniProtKB-KW"/>
</dbReference>
<dbReference type="InParanoid" id="L0HE03"/>
<dbReference type="SMART" id="SM00304">
    <property type="entry name" value="HAMP"/>
    <property type="match status" value="1"/>
</dbReference>
<evidence type="ECO:0000256" key="9">
    <source>
        <dbReference type="ARBA" id="ARBA00022840"/>
    </source>
</evidence>
<dbReference type="STRING" id="593750.Metfor_1181"/>
<sequence precursor="true">MGKIFRGPNRSFSFYLLIFMIFLIVCIVGLLTVNAYVFTRENFDREYQNLEFQTEWNVVEALRLTDTATNILDDSLNDKMRVGLTRVNAEYKRVNGDPSHMDLAALKAELGDGYDIYVIDENGVIVETTYPPELGQDFRSVPYFYQYLTKIRNADGFYPDRVVHELLGAGQYRKYAYMPTADHRYVLELGLGGESFDAINDALDDHKNVKKIISSNLYVEGYTSFNTLGLRVNNNTAPPEPIKSQLAEVIRTRSNLKIVDTANSRITHFLFIDLHDTKYGSDPSRIVMITYNTSLIEDALNHLLIYHIVVALIAIITGCILAFFLSRHMTRPIHAIVEDVGIIARGNLNHRIRETRNVEFAILETGINTMVDSLKTAFQKMKDDEIFQNEMIDQLPVAIFITRASDGKYIFWNKMSEHLFGIPASETLGKTDADLFSPDVVNDIRAENSGIFTRPGEVRNKIISRREHGGTINHMIIVPVFDSHGTPQYIMGISEDVSQQNINLKMDLLFSITRHDILDNLSVIMNHLERAQLKNTHEEMQQFFDKTVGSIEAIRNQIAYMRALQELGFISPKWQRVERAFRDAVLLLPKHRASIISEVGDVEIFADPLLPRVFYNLLENSLRNNTRAKPEISLFTRRETDDLLIVYTDTGYSIPRDQKEKIFDGSDDTGTMRGLFLIRELLGFTGITIQEDGTPEAGIRFEIRVPKGKYRFL</sequence>
<reference evidence="17" key="1">
    <citation type="submission" date="2011-12" db="EMBL/GenBank/DDBJ databases">
        <title>Complete sequence of Methanoregula formicicum SMSP.</title>
        <authorList>
            <person name="Lucas S."/>
            <person name="Han J."/>
            <person name="Lapidus A."/>
            <person name="Cheng J.-F."/>
            <person name="Goodwin L."/>
            <person name="Pitluck S."/>
            <person name="Peters L."/>
            <person name="Ovchinnikova G."/>
            <person name="Teshima H."/>
            <person name="Detter J.C."/>
            <person name="Han C."/>
            <person name="Tapia R."/>
            <person name="Land M."/>
            <person name="Hauser L."/>
            <person name="Kyrpides N."/>
            <person name="Ivanova N."/>
            <person name="Pagani I."/>
            <person name="Imachi H."/>
            <person name="Tamaki H."/>
            <person name="Sekiguchi Y."/>
            <person name="Kamagata Y."/>
            <person name="Cadillo-Quiroz H."/>
            <person name="Zinder S."/>
            <person name="Liu W.-T."/>
            <person name="Woyke T."/>
        </authorList>
    </citation>
    <scope>NUCLEOTIDE SEQUENCE [LARGE SCALE GENOMIC DNA]</scope>
    <source>
        <strain evidence="17">DSM 22288 / NBRC 105244 / SMSP</strain>
    </source>
</reference>
<evidence type="ECO:0000256" key="10">
    <source>
        <dbReference type="ARBA" id="ARBA00023012"/>
    </source>
</evidence>
<dbReference type="Pfam" id="PF02518">
    <property type="entry name" value="HATPase_c"/>
    <property type="match status" value="1"/>
</dbReference>
<dbReference type="Proteomes" id="UP000010824">
    <property type="component" value="Chromosome"/>
</dbReference>
<dbReference type="OrthoDB" id="342253at2157"/>
<proteinExistence type="predicted"/>
<dbReference type="Gene3D" id="3.30.450.20">
    <property type="entry name" value="PAS domain"/>
    <property type="match status" value="1"/>
</dbReference>
<dbReference type="NCBIfam" id="TIGR00229">
    <property type="entry name" value="sensory_box"/>
    <property type="match status" value="1"/>
</dbReference>
<dbReference type="PROSITE" id="PS50109">
    <property type="entry name" value="HIS_KIN"/>
    <property type="match status" value="1"/>
</dbReference>
<evidence type="ECO:0000256" key="12">
    <source>
        <dbReference type="SAM" id="Phobius"/>
    </source>
</evidence>
<evidence type="ECO:0000256" key="3">
    <source>
        <dbReference type="ARBA" id="ARBA00012438"/>
    </source>
</evidence>
<evidence type="ECO:0000256" key="1">
    <source>
        <dbReference type="ARBA" id="ARBA00000085"/>
    </source>
</evidence>
<evidence type="ECO:0000256" key="5">
    <source>
        <dbReference type="ARBA" id="ARBA00022553"/>
    </source>
</evidence>
<keyword evidence="8" id="KW-0418">Kinase</keyword>
<reference evidence="16 17" key="2">
    <citation type="journal article" date="2014" name="Genome Announc.">
        <title>Complete Genome Sequence of Methanoregula formicica SMSPT, a Mesophilic Hydrogenotrophic Methanogen Isolated from a Methanogenic Upflow Anaerobic Sludge Blanket Reactor.</title>
        <authorList>
            <person name="Yamamoto K."/>
            <person name="Tamaki H."/>
            <person name="Cadillo-Quiroz H."/>
            <person name="Imachi H."/>
            <person name="Kyrpides N."/>
            <person name="Woyke T."/>
            <person name="Goodwin L."/>
            <person name="Zinder S.H."/>
            <person name="Kamagata Y."/>
            <person name="Liu W.T."/>
        </authorList>
    </citation>
    <scope>NUCLEOTIDE SEQUENCE [LARGE SCALE GENOMIC DNA]</scope>
    <source>
        <strain evidence="17">DSM 22288 / NBRC 105244 / SMSP</strain>
    </source>
</reference>
<evidence type="ECO:0000313" key="16">
    <source>
        <dbReference type="EMBL" id="AGB02225.1"/>
    </source>
</evidence>
<evidence type="ECO:0000259" key="14">
    <source>
        <dbReference type="PROSITE" id="PS50112"/>
    </source>
</evidence>
<feature type="domain" description="Histidine kinase" evidence="13">
    <location>
        <begin position="610"/>
        <end position="709"/>
    </location>
</feature>
<dbReference type="KEGG" id="mfo:Metfor_1181"/>
<keyword evidence="4" id="KW-1003">Cell membrane</keyword>
<dbReference type="GeneID" id="25397798"/>
<dbReference type="PANTHER" id="PTHR45528">
    <property type="entry name" value="SENSOR HISTIDINE KINASE CPXA"/>
    <property type="match status" value="1"/>
</dbReference>
<dbReference type="InterPro" id="IPR005467">
    <property type="entry name" value="His_kinase_dom"/>
</dbReference>
<gene>
    <name evidence="16" type="ordered locus">Metfor_1181</name>
</gene>
<accession>L0HE03</accession>
<name>L0HE03_METFS</name>
<dbReference type="SMART" id="SM00091">
    <property type="entry name" value="PAS"/>
    <property type="match status" value="1"/>
</dbReference>
<feature type="transmembrane region" description="Helical" evidence="12">
    <location>
        <begin position="12"/>
        <end position="38"/>
    </location>
</feature>
<keyword evidence="7" id="KW-0547">Nucleotide-binding</keyword>
<dbReference type="Gene3D" id="6.10.340.10">
    <property type="match status" value="1"/>
</dbReference>
<dbReference type="SUPFAM" id="SSF55874">
    <property type="entry name" value="ATPase domain of HSP90 chaperone/DNA topoisomerase II/histidine kinase"/>
    <property type="match status" value="1"/>
</dbReference>
<dbReference type="PANTHER" id="PTHR45528:SF1">
    <property type="entry name" value="SENSOR HISTIDINE KINASE CPXA"/>
    <property type="match status" value="1"/>
</dbReference>
<evidence type="ECO:0000256" key="11">
    <source>
        <dbReference type="ARBA" id="ARBA00023136"/>
    </source>
</evidence>
<protein>
    <recommendedName>
        <fullName evidence="3">histidine kinase</fullName>
        <ecNumber evidence="3">2.7.13.3</ecNumber>
    </recommendedName>
</protein>
<evidence type="ECO:0000259" key="15">
    <source>
        <dbReference type="PROSITE" id="PS50885"/>
    </source>
</evidence>
<feature type="domain" description="HAMP" evidence="15">
    <location>
        <begin position="327"/>
        <end position="379"/>
    </location>
</feature>
<dbReference type="PROSITE" id="PS50112">
    <property type="entry name" value="PAS"/>
    <property type="match status" value="1"/>
</dbReference>
<dbReference type="GO" id="GO:0005886">
    <property type="term" value="C:plasma membrane"/>
    <property type="evidence" value="ECO:0007669"/>
    <property type="project" value="UniProtKB-SubCell"/>
</dbReference>
<dbReference type="InterPro" id="IPR000014">
    <property type="entry name" value="PAS"/>
</dbReference>
<feature type="domain" description="PAS" evidence="14">
    <location>
        <begin position="384"/>
        <end position="439"/>
    </location>
</feature>
<keyword evidence="17" id="KW-1185">Reference proteome</keyword>
<organism evidence="16 17">
    <name type="scientific">Methanoregula formicica (strain DSM 22288 / NBRC 105244 / SMSP)</name>
    <dbReference type="NCBI Taxonomy" id="593750"/>
    <lineage>
        <taxon>Archaea</taxon>
        <taxon>Methanobacteriati</taxon>
        <taxon>Methanobacteriota</taxon>
        <taxon>Stenosarchaea group</taxon>
        <taxon>Methanomicrobia</taxon>
        <taxon>Methanomicrobiales</taxon>
        <taxon>Methanoregulaceae</taxon>
        <taxon>Methanoregula</taxon>
    </lineage>
</organism>